<keyword evidence="1" id="KW-0472">Membrane</keyword>
<dbReference type="EMBL" id="WKJJ01000006">
    <property type="protein sequence ID" value="MRV72258.1"/>
    <property type="molecule type" value="Genomic_DNA"/>
</dbReference>
<keyword evidence="3" id="KW-1185">Reference proteome</keyword>
<organism evidence="2 3">
    <name type="scientific">Pseudoduganella rivuli</name>
    <dbReference type="NCBI Taxonomy" id="2666085"/>
    <lineage>
        <taxon>Bacteria</taxon>
        <taxon>Pseudomonadati</taxon>
        <taxon>Pseudomonadota</taxon>
        <taxon>Betaproteobacteria</taxon>
        <taxon>Burkholderiales</taxon>
        <taxon>Oxalobacteraceae</taxon>
        <taxon>Telluria group</taxon>
        <taxon>Pseudoduganella</taxon>
    </lineage>
</organism>
<evidence type="ECO:0000313" key="2">
    <source>
        <dbReference type="EMBL" id="MRV72258.1"/>
    </source>
</evidence>
<feature type="transmembrane region" description="Helical" evidence="1">
    <location>
        <begin position="35"/>
        <end position="54"/>
    </location>
</feature>
<protein>
    <submittedName>
        <fullName evidence="2">Uncharacterized protein</fullName>
    </submittedName>
</protein>
<proteinExistence type="predicted"/>
<comment type="caution">
    <text evidence="2">The sequence shown here is derived from an EMBL/GenBank/DDBJ whole genome shotgun (WGS) entry which is preliminary data.</text>
</comment>
<gene>
    <name evidence="2" type="ORF">GJ700_11085</name>
</gene>
<accession>A0A7X2LSS4</accession>
<keyword evidence="1" id="KW-1133">Transmembrane helix</keyword>
<dbReference type="Proteomes" id="UP000446768">
    <property type="component" value="Unassembled WGS sequence"/>
</dbReference>
<keyword evidence="1" id="KW-0812">Transmembrane</keyword>
<name>A0A7X2LSS4_9BURK</name>
<reference evidence="2 3" key="1">
    <citation type="submission" date="2019-11" db="EMBL/GenBank/DDBJ databases">
        <title>Novel species isolated from a subtropical stream in China.</title>
        <authorList>
            <person name="Lu H."/>
        </authorList>
    </citation>
    <scope>NUCLEOTIDE SEQUENCE [LARGE SCALE GENOMIC DNA]</scope>
    <source>
        <strain evidence="2 3">FT92W</strain>
    </source>
</reference>
<dbReference type="AlphaFoldDB" id="A0A7X2LSS4"/>
<dbReference type="RefSeq" id="WP_154373641.1">
    <property type="nucleotide sequence ID" value="NZ_WKJJ01000006.1"/>
</dbReference>
<feature type="transmembrane region" description="Helical" evidence="1">
    <location>
        <begin position="6"/>
        <end position="23"/>
    </location>
</feature>
<evidence type="ECO:0000256" key="1">
    <source>
        <dbReference type="SAM" id="Phobius"/>
    </source>
</evidence>
<feature type="transmembrane region" description="Helical" evidence="1">
    <location>
        <begin position="60"/>
        <end position="76"/>
    </location>
</feature>
<sequence>MLLSVYFAAALLILCRGLFVAINRMGRHTAPTTRVAWLLLTTGAVDIVLGPLFGRVPAPTYGDALLLAALAWYVLWRDYATASDEGEK</sequence>
<evidence type="ECO:0000313" key="3">
    <source>
        <dbReference type="Proteomes" id="UP000446768"/>
    </source>
</evidence>